<proteinExistence type="inferred from homology"/>
<evidence type="ECO:0000313" key="6">
    <source>
        <dbReference type="EMBL" id="KAB7704384.1"/>
    </source>
</evidence>
<name>A0A6I1FG91_9BACI</name>
<keyword evidence="2" id="KW-0408">Iron</keyword>
<evidence type="ECO:0000259" key="4">
    <source>
        <dbReference type="Pfam" id="PF02678"/>
    </source>
</evidence>
<dbReference type="CDD" id="cd02247">
    <property type="entry name" value="cupin_pirin_C"/>
    <property type="match status" value="1"/>
</dbReference>
<dbReference type="GO" id="GO:0046872">
    <property type="term" value="F:metal ion binding"/>
    <property type="evidence" value="ECO:0007669"/>
    <property type="project" value="UniProtKB-KW"/>
</dbReference>
<accession>A0A6I1FG91</accession>
<comment type="similarity">
    <text evidence="1 3">Belongs to the pirin family.</text>
</comment>
<dbReference type="SUPFAM" id="SSF51182">
    <property type="entry name" value="RmlC-like cupins"/>
    <property type="match status" value="1"/>
</dbReference>
<feature type="binding site" evidence="2">
    <location>
        <position position="61"/>
    </location>
    <ligand>
        <name>Fe cation</name>
        <dbReference type="ChEBI" id="CHEBI:24875"/>
    </ligand>
</feature>
<reference evidence="6 7" key="1">
    <citation type="submission" date="2019-10" db="EMBL/GenBank/DDBJ databases">
        <title>Bacillus aerolatum sp. nov., isolated from bioaerosol of sport playgrounds.</title>
        <authorList>
            <person name="Chen P."/>
            <person name="Zhang G."/>
        </authorList>
    </citation>
    <scope>NUCLEOTIDE SEQUENCE [LARGE SCALE GENOMIC DNA]</scope>
    <source>
        <strain evidence="6 7">CX253</strain>
    </source>
</reference>
<sequence>MSNEHVTSRGIRSVRDVVYQENSPAHKVGLVIEPGNWEEIDPFLLMAEDFFQRGTFGMHPHRGIETVTYVIDGKLEHLDNKTGGGELLPGDVQWMTAGKGIIHTEDPAIGETVHSLQLWVNLPSDKKMTEPRYQNMRGQDMPVRHENGAMIRVFSGSSKDMTANTKNHVPVTMVEFTLEPNATVTQDLPGSYNGFLYIIEGKGTFGGENTEGKKGQVLWLERGMDAEQTEVKIHAKEKLHVMLYAGQPVGEKVVARGPFVMNSEGEIVQAYKDYREGKFE</sequence>
<feature type="binding site" evidence="2">
    <location>
        <position position="105"/>
    </location>
    <ligand>
        <name>Fe cation</name>
        <dbReference type="ChEBI" id="CHEBI:24875"/>
    </ligand>
</feature>
<dbReference type="RefSeq" id="WP_152154342.1">
    <property type="nucleotide sequence ID" value="NZ_WEIO01000014.1"/>
</dbReference>
<dbReference type="Pfam" id="PF02678">
    <property type="entry name" value="Pirin"/>
    <property type="match status" value="1"/>
</dbReference>
<gene>
    <name evidence="6" type="ORF">F9802_17690</name>
</gene>
<comment type="cofactor">
    <cofactor evidence="2">
        <name>Fe cation</name>
        <dbReference type="ChEBI" id="CHEBI:24875"/>
    </cofactor>
    <text evidence="2">Binds 1 Fe cation per subunit.</text>
</comment>
<dbReference type="InterPro" id="IPR003829">
    <property type="entry name" value="Pirin_N_dom"/>
</dbReference>
<dbReference type="InterPro" id="IPR011051">
    <property type="entry name" value="RmlC_Cupin_sf"/>
</dbReference>
<feature type="binding site" evidence="2">
    <location>
        <position position="59"/>
    </location>
    <ligand>
        <name>Fe cation</name>
        <dbReference type="ChEBI" id="CHEBI:24875"/>
    </ligand>
</feature>
<keyword evidence="7" id="KW-1185">Reference proteome</keyword>
<evidence type="ECO:0000256" key="3">
    <source>
        <dbReference type="RuleBase" id="RU003457"/>
    </source>
</evidence>
<keyword evidence="2" id="KW-0479">Metal-binding</keyword>
<feature type="binding site" evidence="2">
    <location>
        <position position="103"/>
    </location>
    <ligand>
        <name>Fe cation</name>
        <dbReference type="ChEBI" id="CHEBI:24875"/>
    </ligand>
</feature>
<dbReference type="Gene3D" id="2.60.120.10">
    <property type="entry name" value="Jelly Rolls"/>
    <property type="match status" value="2"/>
</dbReference>
<dbReference type="CDD" id="cd02909">
    <property type="entry name" value="cupin_pirin_N"/>
    <property type="match status" value="1"/>
</dbReference>
<evidence type="ECO:0000259" key="5">
    <source>
        <dbReference type="Pfam" id="PF05726"/>
    </source>
</evidence>
<dbReference type="PANTHER" id="PTHR13903">
    <property type="entry name" value="PIRIN-RELATED"/>
    <property type="match status" value="1"/>
</dbReference>
<evidence type="ECO:0000313" key="7">
    <source>
        <dbReference type="Proteomes" id="UP000429595"/>
    </source>
</evidence>
<dbReference type="PANTHER" id="PTHR13903:SF8">
    <property type="entry name" value="PIRIN"/>
    <property type="match status" value="1"/>
</dbReference>
<protein>
    <submittedName>
        <fullName evidence="6">Pirin family protein</fullName>
    </submittedName>
</protein>
<feature type="domain" description="Pirin N-terminal" evidence="4">
    <location>
        <begin position="49"/>
        <end position="120"/>
    </location>
</feature>
<dbReference type="InterPro" id="IPR012093">
    <property type="entry name" value="Pirin"/>
</dbReference>
<dbReference type="Pfam" id="PF05726">
    <property type="entry name" value="Pirin_C"/>
    <property type="match status" value="1"/>
</dbReference>
<dbReference type="AlphaFoldDB" id="A0A6I1FG91"/>
<dbReference type="PIRSF" id="PIRSF006232">
    <property type="entry name" value="Pirin"/>
    <property type="match status" value="1"/>
</dbReference>
<evidence type="ECO:0000256" key="2">
    <source>
        <dbReference type="PIRSR" id="PIRSR006232-1"/>
    </source>
</evidence>
<comment type="caution">
    <text evidence="6">The sequence shown here is derived from an EMBL/GenBank/DDBJ whole genome shotgun (WGS) entry which is preliminary data.</text>
</comment>
<dbReference type="InterPro" id="IPR008778">
    <property type="entry name" value="Pirin_C_dom"/>
</dbReference>
<feature type="domain" description="Pirin C-terminal" evidence="5">
    <location>
        <begin position="173"/>
        <end position="280"/>
    </location>
</feature>
<dbReference type="InterPro" id="IPR014710">
    <property type="entry name" value="RmlC-like_jellyroll"/>
</dbReference>
<dbReference type="Proteomes" id="UP000429595">
    <property type="component" value="Unassembled WGS sequence"/>
</dbReference>
<evidence type="ECO:0000256" key="1">
    <source>
        <dbReference type="ARBA" id="ARBA00008416"/>
    </source>
</evidence>
<organism evidence="6 7">
    <name type="scientific">Bacillus aerolatus</name>
    <dbReference type="NCBI Taxonomy" id="2653354"/>
    <lineage>
        <taxon>Bacteria</taxon>
        <taxon>Bacillati</taxon>
        <taxon>Bacillota</taxon>
        <taxon>Bacilli</taxon>
        <taxon>Bacillales</taxon>
        <taxon>Bacillaceae</taxon>
        <taxon>Bacillus</taxon>
    </lineage>
</organism>
<dbReference type="EMBL" id="WEIO01000014">
    <property type="protein sequence ID" value="KAB7704384.1"/>
    <property type="molecule type" value="Genomic_DNA"/>
</dbReference>